<sequence>MNMKAFKAMLVAVFGLLTGLCLLRPALAVQEALPVQDAPELTFNQLAAKCAPTVHASTMQALVRRESGFNPYAIGVVDGVVSQPKTLEDAIATVKALHKAGKNFSMGLAQINKYNLPKFGLTYETVFEPCQNLQTGAQILEDCFNRAGSVDSQVALQKALSCYYSGNFRTGFRQDFKGQPPYVKRIQLAASQNSEEQKLRIPAISVTTPLQGPVKAMVKKTPTAAKIKRQAESDRAVATQAPEKREAAGWDAFGDW</sequence>
<dbReference type="SUPFAM" id="SSF53955">
    <property type="entry name" value="Lysozyme-like"/>
    <property type="match status" value="1"/>
</dbReference>
<reference evidence="4" key="2">
    <citation type="journal article" date="2013" name="PLoS ONE">
        <title>Genome implosion elicits host-confinement in Alcaligenaceae: evidence from the comparative genomics of Tetrathiobacter kashmirensis, a pathogen in the making.</title>
        <authorList>
            <person name="Ghosh W."/>
            <person name="Alam M."/>
            <person name="Roy C."/>
            <person name="Pyne P."/>
            <person name="George A."/>
            <person name="Chakraborty R."/>
            <person name="Majumder S."/>
            <person name="Agarwal A."/>
            <person name="Chakraborty S."/>
            <person name="Majumdar S."/>
            <person name="Gupta S.K."/>
        </authorList>
    </citation>
    <scope>NUCLEOTIDE SEQUENCE [LARGE SCALE GENOMIC DNA]</scope>
    <source>
        <strain evidence="4">WT001</strain>
    </source>
</reference>
<keyword evidence="4" id="KW-1185">Reference proteome</keyword>
<evidence type="ECO:0000259" key="2">
    <source>
        <dbReference type="Pfam" id="PF01464"/>
    </source>
</evidence>
<organism evidence="3 4">
    <name type="scientific">Advenella kashmirensis (strain DSM 17095 / LMG 22695 / WT001)</name>
    <name type="common">Tetrathiobacter kashmirensis</name>
    <dbReference type="NCBI Taxonomy" id="1036672"/>
    <lineage>
        <taxon>Bacteria</taxon>
        <taxon>Pseudomonadati</taxon>
        <taxon>Pseudomonadota</taxon>
        <taxon>Betaproteobacteria</taxon>
        <taxon>Burkholderiales</taxon>
        <taxon>Alcaligenaceae</taxon>
    </lineage>
</organism>
<feature type="region of interest" description="Disordered" evidence="1">
    <location>
        <begin position="225"/>
        <end position="256"/>
    </location>
</feature>
<dbReference type="KEGG" id="aka:TKWG_25679"/>
<geneLocation type="plasmid" evidence="3 4">
    <name>pWTk445</name>
</geneLocation>
<dbReference type="Gene3D" id="1.10.530.10">
    <property type="match status" value="1"/>
</dbReference>
<dbReference type="InterPro" id="IPR008258">
    <property type="entry name" value="Transglycosylase_SLT_dom_1"/>
</dbReference>
<evidence type="ECO:0000313" key="4">
    <source>
        <dbReference type="Proteomes" id="UP000005267"/>
    </source>
</evidence>
<dbReference type="CDD" id="cd16892">
    <property type="entry name" value="LT_VirB1-like"/>
    <property type="match status" value="1"/>
</dbReference>
<feature type="domain" description="Transglycosylase SLT" evidence="2">
    <location>
        <begin position="47"/>
        <end position="171"/>
    </location>
</feature>
<protein>
    <submittedName>
        <fullName evidence="3">Type IV secretion system protein VirB1</fullName>
    </submittedName>
</protein>
<reference evidence="3 4" key="1">
    <citation type="journal article" date="2011" name="J. Bacteriol.">
        <title>Whole-genome shotgun sequencing of the sulfur-oxidizing chemoautotroph Tetrathiobacter kashmirensis.</title>
        <authorList>
            <person name="Ghosh W."/>
            <person name="George A."/>
            <person name="Agarwal A."/>
            <person name="Raj P."/>
            <person name="Alam M."/>
            <person name="Pyne P."/>
            <person name="Das Gupta S.K."/>
        </authorList>
    </citation>
    <scope>NUCLEOTIDE SEQUENCE [LARGE SCALE GENOMIC DNA]</scope>
    <source>
        <strain evidence="3 4">WT001</strain>
        <plasmid evidence="3">pWTk445</plasmid>
    </source>
</reference>
<dbReference type="EMBL" id="CP003556">
    <property type="protein sequence ID" value="AFK64641.1"/>
    <property type="molecule type" value="Genomic_DNA"/>
</dbReference>
<evidence type="ECO:0000256" key="1">
    <source>
        <dbReference type="SAM" id="MobiDB-lite"/>
    </source>
</evidence>
<accession>I3UI03</accession>
<dbReference type="AlphaFoldDB" id="I3UI03"/>
<dbReference type="HOGENOM" id="CLU_076837_2_0_4"/>
<dbReference type="Pfam" id="PF01464">
    <property type="entry name" value="SLT"/>
    <property type="match status" value="1"/>
</dbReference>
<proteinExistence type="predicted"/>
<dbReference type="Proteomes" id="UP000005267">
    <property type="component" value="Plasmid pWTk445"/>
</dbReference>
<name>I3UI03_ADVKW</name>
<keyword evidence="3" id="KW-0614">Plasmid</keyword>
<gene>
    <name evidence="3" type="ordered locus">TKWG_25679</name>
</gene>
<evidence type="ECO:0000313" key="3">
    <source>
        <dbReference type="EMBL" id="AFK64641.1"/>
    </source>
</evidence>
<dbReference type="InterPro" id="IPR023346">
    <property type="entry name" value="Lysozyme-like_dom_sf"/>
</dbReference>